<dbReference type="SMART" id="SM00894">
    <property type="entry name" value="Excalibur"/>
    <property type="match status" value="1"/>
</dbReference>
<accession>A0A846Z4X2</accession>
<proteinExistence type="predicted"/>
<feature type="domain" description="Excalibur calcium-binding" evidence="2">
    <location>
        <begin position="40"/>
        <end position="77"/>
    </location>
</feature>
<dbReference type="Pfam" id="PF05901">
    <property type="entry name" value="Excalibur"/>
    <property type="match status" value="1"/>
</dbReference>
<dbReference type="EMBL" id="JAAXPI010000033">
    <property type="protein sequence ID" value="NKZ06292.1"/>
    <property type="molecule type" value="Genomic_DNA"/>
</dbReference>
<sequence>MDPEYGWYQDRDHDGIDCEPLNSAEPATPEPGGGNGLDPRFDTCAQANAAGYGPYYQGVDPEYGWYQDRDHDGIDCEPRHGGESPTPAPSETPSTSTPTEEPSDSGPSTEPSPPETSEGPSGLTPSEEPSAPASSGEPSQP</sequence>
<evidence type="ECO:0000259" key="2">
    <source>
        <dbReference type="SMART" id="SM00894"/>
    </source>
</evidence>
<dbReference type="Proteomes" id="UP000579250">
    <property type="component" value="Unassembled WGS sequence"/>
</dbReference>
<evidence type="ECO:0000313" key="3">
    <source>
        <dbReference type="EMBL" id="NKZ06292.1"/>
    </source>
</evidence>
<gene>
    <name evidence="3" type="ORF">HGB48_21455</name>
</gene>
<feature type="compositionally biased region" description="Low complexity" evidence="1">
    <location>
        <begin position="83"/>
        <end position="141"/>
    </location>
</feature>
<evidence type="ECO:0000256" key="1">
    <source>
        <dbReference type="SAM" id="MobiDB-lite"/>
    </source>
</evidence>
<organism evidence="3 4">
    <name type="scientific">Actinomadura latina</name>
    <dbReference type="NCBI Taxonomy" id="163603"/>
    <lineage>
        <taxon>Bacteria</taxon>
        <taxon>Bacillati</taxon>
        <taxon>Actinomycetota</taxon>
        <taxon>Actinomycetes</taxon>
        <taxon>Streptosporangiales</taxon>
        <taxon>Thermomonosporaceae</taxon>
        <taxon>Actinomadura</taxon>
    </lineage>
</organism>
<reference evidence="3 4" key="1">
    <citation type="submission" date="2020-04" db="EMBL/GenBank/DDBJ databases">
        <title>MicrobeNet Type strains.</title>
        <authorList>
            <person name="Nicholson A.C."/>
        </authorList>
    </citation>
    <scope>NUCLEOTIDE SEQUENCE [LARGE SCALE GENOMIC DNA]</scope>
    <source>
        <strain evidence="3 4">ATCC BAA-277</strain>
    </source>
</reference>
<feature type="region of interest" description="Disordered" evidence="1">
    <location>
        <begin position="54"/>
        <end position="141"/>
    </location>
</feature>
<feature type="region of interest" description="Disordered" evidence="1">
    <location>
        <begin position="1"/>
        <end position="42"/>
    </location>
</feature>
<evidence type="ECO:0000313" key="4">
    <source>
        <dbReference type="Proteomes" id="UP000579250"/>
    </source>
</evidence>
<protein>
    <recommendedName>
        <fullName evidence="2">Excalibur calcium-binding domain-containing protein</fullName>
    </recommendedName>
</protein>
<feature type="compositionally biased region" description="Basic and acidic residues" evidence="1">
    <location>
        <begin position="67"/>
        <end position="82"/>
    </location>
</feature>
<name>A0A846Z4X2_9ACTN</name>
<comment type="caution">
    <text evidence="3">The sequence shown here is derived from an EMBL/GenBank/DDBJ whole genome shotgun (WGS) entry which is preliminary data.</text>
</comment>
<keyword evidence="4" id="KW-1185">Reference proteome</keyword>
<dbReference type="AlphaFoldDB" id="A0A846Z4X2"/>
<dbReference type="InterPro" id="IPR008613">
    <property type="entry name" value="Excalibur_Ca-bd_domain"/>
</dbReference>